<evidence type="ECO:0000256" key="5">
    <source>
        <dbReference type="ARBA" id="ARBA00023098"/>
    </source>
</evidence>
<dbReference type="Pfam" id="PF04116">
    <property type="entry name" value="FA_hydroxylase"/>
    <property type="match status" value="1"/>
</dbReference>
<proteinExistence type="predicted"/>
<dbReference type="Proteomes" id="UP000094936">
    <property type="component" value="Unassembled WGS sequence"/>
</dbReference>
<dbReference type="OrthoDB" id="9770329at2"/>
<comment type="subcellular location">
    <subcellularLocation>
        <location evidence="1">Endomembrane system</location>
        <topology evidence="1">Multi-pass membrane protein</topology>
    </subcellularLocation>
</comment>
<name>A0A1C3EL42_9GAMM</name>
<feature type="transmembrane region" description="Helical" evidence="7">
    <location>
        <begin position="73"/>
        <end position="94"/>
    </location>
</feature>
<dbReference type="GO" id="GO:0006643">
    <property type="term" value="P:membrane lipid metabolic process"/>
    <property type="evidence" value="ECO:0007669"/>
    <property type="project" value="TreeGrafter"/>
</dbReference>
<dbReference type="GO" id="GO:0005506">
    <property type="term" value="F:iron ion binding"/>
    <property type="evidence" value="ECO:0007669"/>
    <property type="project" value="InterPro"/>
</dbReference>
<evidence type="ECO:0000256" key="3">
    <source>
        <dbReference type="ARBA" id="ARBA00022989"/>
    </source>
</evidence>
<dbReference type="RefSeq" id="WP_068900947.1">
    <property type="nucleotide sequence ID" value="NZ_JBHUIF010000013.1"/>
</dbReference>
<evidence type="ECO:0000256" key="2">
    <source>
        <dbReference type="ARBA" id="ARBA00022692"/>
    </source>
</evidence>
<organism evidence="9 10">
    <name type="scientific">Veronia pacifica</name>
    <dbReference type="NCBI Taxonomy" id="1080227"/>
    <lineage>
        <taxon>Bacteria</taxon>
        <taxon>Pseudomonadati</taxon>
        <taxon>Pseudomonadota</taxon>
        <taxon>Gammaproteobacteria</taxon>
        <taxon>Vibrionales</taxon>
        <taxon>Vibrionaceae</taxon>
        <taxon>Veronia</taxon>
    </lineage>
</organism>
<evidence type="ECO:0000256" key="4">
    <source>
        <dbReference type="ARBA" id="ARBA00023002"/>
    </source>
</evidence>
<evidence type="ECO:0000313" key="9">
    <source>
        <dbReference type="EMBL" id="ODA33951.1"/>
    </source>
</evidence>
<evidence type="ECO:0000313" key="10">
    <source>
        <dbReference type="Proteomes" id="UP000094936"/>
    </source>
</evidence>
<dbReference type="GO" id="GO:0016020">
    <property type="term" value="C:membrane"/>
    <property type="evidence" value="ECO:0007669"/>
    <property type="project" value="GOC"/>
</dbReference>
<keyword evidence="10" id="KW-1185">Reference proteome</keyword>
<dbReference type="STRING" id="1080227.A8L45_07830"/>
<feature type="domain" description="Fatty acid hydroxylase" evidence="8">
    <location>
        <begin position="117"/>
        <end position="250"/>
    </location>
</feature>
<evidence type="ECO:0000256" key="7">
    <source>
        <dbReference type="SAM" id="Phobius"/>
    </source>
</evidence>
<feature type="transmembrane region" description="Helical" evidence="7">
    <location>
        <begin position="34"/>
        <end position="53"/>
    </location>
</feature>
<keyword evidence="3 7" id="KW-1133">Transmembrane helix</keyword>
<dbReference type="EMBL" id="LYBM01000011">
    <property type="protein sequence ID" value="ODA33951.1"/>
    <property type="molecule type" value="Genomic_DNA"/>
</dbReference>
<evidence type="ECO:0000256" key="6">
    <source>
        <dbReference type="ARBA" id="ARBA00023136"/>
    </source>
</evidence>
<dbReference type="GO" id="GO:0050479">
    <property type="term" value="F:glyceryl-ether monooxygenase activity"/>
    <property type="evidence" value="ECO:0007669"/>
    <property type="project" value="TreeGrafter"/>
</dbReference>
<dbReference type="PANTHER" id="PTHR21624">
    <property type="entry name" value="STEROL DESATURASE-RELATED PROTEIN"/>
    <property type="match status" value="1"/>
</dbReference>
<keyword evidence="4" id="KW-0560">Oxidoreductase</keyword>
<evidence type="ECO:0000256" key="1">
    <source>
        <dbReference type="ARBA" id="ARBA00004127"/>
    </source>
</evidence>
<gene>
    <name evidence="9" type="ORF">A8L45_07830</name>
</gene>
<comment type="caution">
    <text evidence="9">The sequence shown here is derived from an EMBL/GenBank/DDBJ whole genome shotgun (WGS) entry which is preliminary data.</text>
</comment>
<keyword evidence="5" id="KW-0443">Lipid metabolism</keyword>
<feature type="transmembrane region" description="Helical" evidence="7">
    <location>
        <begin position="106"/>
        <end position="125"/>
    </location>
</feature>
<dbReference type="GO" id="GO:0008610">
    <property type="term" value="P:lipid biosynthetic process"/>
    <property type="evidence" value="ECO:0007669"/>
    <property type="project" value="InterPro"/>
</dbReference>
<protein>
    <recommendedName>
        <fullName evidence="8">Fatty acid hydroxylase domain-containing protein</fullName>
    </recommendedName>
</protein>
<dbReference type="InterPro" id="IPR006694">
    <property type="entry name" value="Fatty_acid_hydroxylase"/>
</dbReference>
<accession>A0A1C3EL42</accession>
<dbReference type="InterPro" id="IPR051689">
    <property type="entry name" value="Sterol_desaturase/TMEM195"/>
</dbReference>
<dbReference type="GO" id="GO:0012505">
    <property type="term" value="C:endomembrane system"/>
    <property type="evidence" value="ECO:0007669"/>
    <property type="project" value="UniProtKB-SubCell"/>
</dbReference>
<dbReference type="PANTHER" id="PTHR21624:SF1">
    <property type="entry name" value="ALKYLGLYCEROL MONOOXYGENASE"/>
    <property type="match status" value="1"/>
</dbReference>
<evidence type="ECO:0000259" key="8">
    <source>
        <dbReference type="Pfam" id="PF04116"/>
    </source>
</evidence>
<feature type="transmembrane region" description="Helical" evidence="7">
    <location>
        <begin position="166"/>
        <end position="193"/>
    </location>
</feature>
<keyword evidence="6 7" id="KW-0472">Membrane</keyword>
<sequence length="296" mass="33652">MSYFVTRCLLGLAVLQSVSIFTLAYSQNWNLELAVLLGALVALFTGILAERFVPYRSDWNKNHDDLKTDVTSAVMLVAVIEPLLKLVGAIAVVAVYEWSEISQTTWLSGMPLLSQIIVVTLLIELGRYWSHRLHHIITPLWWLHAMHHSSKRLYAINNLRLNPLNYLLNFLIGTFPVLLLVPSPEALLGYLALSQPVIMLQHANIDLKSGWLNYIFSTNELHRWHHSTDTGKANSNYGNAIVLWDQVFGTFRIESVRDKNNTSVGLFESSRNYPGDAGYFRQLMSVSHLLRKPPKR</sequence>
<dbReference type="AlphaFoldDB" id="A0A1C3EL42"/>
<keyword evidence="2 7" id="KW-0812">Transmembrane</keyword>
<reference evidence="9 10" key="1">
    <citation type="submission" date="2016-05" db="EMBL/GenBank/DDBJ databases">
        <title>Genomic Taxonomy of the Vibrionaceae.</title>
        <authorList>
            <person name="Gomez-Gil B."/>
            <person name="Enciso-Ibarra J."/>
        </authorList>
    </citation>
    <scope>NUCLEOTIDE SEQUENCE [LARGE SCALE GENOMIC DNA]</scope>
    <source>
        <strain evidence="9 10">CAIM 1920</strain>
    </source>
</reference>